<dbReference type="AlphaFoldDB" id="A0A249MPT6"/>
<name>A0A249MPT6_SPHXE</name>
<keyword evidence="5" id="KW-0472">Membrane</keyword>
<sequence>MKHLKILLAAGAASVSLSAVMVAPVHAQETTSTVRGTVTADGAPVANATITIVHIPSGTTSTATSTASGSFTASGLRIGGPFTVKVAADGYESTEVTDIFTVAAQAYDLPIALTSTGGTIIVTASSVVGAGTKASGPTTILTAQDIAQVASVNRDIRDLMRRDPFARLDYAEGSGRAVSFAGQNARFNRFTIDGVPVTDNFGLNPDGLPTRRSPVPLDAIAQFQTRVAPYDVREGNFQGGTINAILKSGTNEFHGTGFYAYSSDNLTGKKTKAGPGVPTGRVTLPNFKYENYGAELSGPIIKDRLFFMIAGERIRAGLPIAEGTAGDNAGTVIPNITDAQVAQIQGIAQSRYNYDTGGILNNSNDRDDRLVARIDANLSDTQRASITYMYTKDSIQFNQNTFATGNPGLGLESNGYISSNQLHTGVFQLNSEWSDEFSTEVRGFYKDYKRGQDPVMGRGFAQFQVCTAPTSDRTAPGSAGSGASTACQPGFGTVSFGPDVSRQSNALTSRTYGGMVQGRLTRGDHDLRVFGEFSDTKIFNLFLQRTAGDYYFDSIADFEAGNAQRMRYQNAVPSLNPDDAAARFRYQTYTFGIQDTWRINDMLTLAYGARYDLYGGNSRPALNQNFVNRYGFTNTAYVDGRGIFQPRVGLNFKPTSDLSIRAGGGIFSGGSPDVYVSNSFSNTGFLSNSIDVRRNNDGSVTGTSLANGDAILNGVNGTTIPTAANTLVSSAASSATAPVNALDHKFKIPSQWRGTISADWTPRDTFLGNGWNFGADLFYSAVRNQVFFTDLRVVPTASRTPDGRIRYAPVTSFADTNNDLFLTNTTKGRSYIAVARVDKSFDFGLDLGFSYTWQDVTDQAPATSSTASSNYANGAFLDANGAAVGTSNDEVKHNFKYRLNFSHAFFGDYKTNFALFGETRIGRPYSYTMQDVSNARSGIFGTTGSNSRYLLYVPTGPNDPLVSYDSAATQNYLEGLITTTGLGKFRGQIAPRNAFNAKWFTKIDLHIDQEVPTGLGNSRITLFADIENFTNFLNKKWGQLREYSFPYNVIAVRAQCLTTPVATGTAPTGAQGATSTAQACAQYRYNAPTATPTDTIYSRQSLYTIRVGARFTF</sequence>
<evidence type="ECO:0000256" key="6">
    <source>
        <dbReference type="ARBA" id="ARBA00023237"/>
    </source>
</evidence>
<keyword evidence="7" id="KW-0732">Signal</keyword>
<organism evidence="10 11">
    <name type="scientific">Sphingobium xenophagum</name>
    <dbReference type="NCBI Taxonomy" id="121428"/>
    <lineage>
        <taxon>Bacteria</taxon>
        <taxon>Pseudomonadati</taxon>
        <taxon>Pseudomonadota</taxon>
        <taxon>Alphaproteobacteria</taxon>
        <taxon>Sphingomonadales</taxon>
        <taxon>Sphingomonadaceae</taxon>
        <taxon>Sphingobium</taxon>
    </lineage>
</organism>
<evidence type="ECO:0000313" key="10">
    <source>
        <dbReference type="EMBL" id="ASY43137.1"/>
    </source>
</evidence>
<feature type="chain" id="PRO_5013349528" evidence="7">
    <location>
        <begin position="28"/>
        <end position="1113"/>
    </location>
</feature>
<evidence type="ECO:0000256" key="3">
    <source>
        <dbReference type="ARBA" id="ARBA00022452"/>
    </source>
</evidence>
<dbReference type="Pfam" id="PF07715">
    <property type="entry name" value="Plug"/>
    <property type="match status" value="1"/>
</dbReference>
<dbReference type="PANTHER" id="PTHR30069">
    <property type="entry name" value="TONB-DEPENDENT OUTER MEMBRANE RECEPTOR"/>
    <property type="match status" value="1"/>
</dbReference>
<dbReference type="GO" id="GO:0044718">
    <property type="term" value="P:siderophore transmembrane transport"/>
    <property type="evidence" value="ECO:0007669"/>
    <property type="project" value="TreeGrafter"/>
</dbReference>
<gene>
    <name evidence="10" type="ORF">CJD35_00695</name>
</gene>
<dbReference type="KEGG" id="shyd:CJD35_00695"/>
<evidence type="ECO:0000313" key="11">
    <source>
        <dbReference type="Proteomes" id="UP000217141"/>
    </source>
</evidence>
<dbReference type="InterPro" id="IPR012910">
    <property type="entry name" value="Plug_dom"/>
</dbReference>
<dbReference type="PANTHER" id="PTHR30069:SF46">
    <property type="entry name" value="OAR PROTEIN"/>
    <property type="match status" value="1"/>
</dbReference>
<dbReference type="GO" id="GO:0030246">
    <property type="term" value="F:carbohydrate binding"/>
    <property type="evidence" value="ECO:0007669"/>
    <property type="project" value="InterPro"/>
</dbReference>
<dbReference type="RefSeq" id="WP_017184220.1">
    <property type="nucleotide sequence ID" value="NZ_CP022745.1"/>
</dbReference>
<dbReference type="InterPro" id="IPR037066">
    <property type="entry name" value="Plug_dom_sf"/>
</dbReference>
<evidence type="ECO:0000256" key="5">
    <source>
        <dbReference type="ARBA" id="ARBA00023136"/>
    </source>
</evidence>
<dbReference type="InterPro" id="IPR013784">
    <property type="entry name" value="Carb-bd-like_fold"/>
</dbReference>
<keyword evidence="2" id="KW-0813">Transport</keyword>
<dbReference type="Pfam" id="PF25183">
    <property type="entry name" value="OMP_b-brl_4"/>
    <property type="match status" value="1"/>
</dbReference>
<protein>
    <submittedName>
        <fullName evidence="10">TonB-dependent receptor</fullName>
    </submittedName>
</protein>
<dbReference type="Gene3D" id="2.170.130.10">
    <property type="entry name" value="TonB-dependent receptor, plug domain"/>
    <property type="match status" value="1"/>
</dbReference>
<feature type="domain" description="TonB-dependent receptor plug" evidence="8">
    <location>
        <begin position="134"/>
        <end position="235"/>
    </location>
</feature>
<dbReference type="SUPFAM" id="SSF49452">
    <property type="entry name" value="Starch-binding domain-like"/>
    <property type="match status" value="1"/>
</dbReference>
<dbReference type="EMBL" id="CP022745">
    <property type="protein sequence ID" value="ASY43137.1"/>
    <property type="molecule type" value="Genomic_DNA"/>
</dbReference>
<keyword evidence="10" id="KW-0675">Receptor</keyword>
<reference evidence="10 11" key="1">
    <citation type="submission" date="2017-08" db="EMBL/GenBank/DDBJ databases">
        <title>Whole Genome Sequence of Sphingobium hydrophobicum C1: Insights into Adaption to the Electronic-waste Contaminated Sediment.</title>
        <authorList>
            <person name="Song D."/>
            <person name="Chen X."/>
            <person name="Xu M."/>
        </authorList>
    </citation>
    <scope>NUCLEOTIDE SEQUENCE [LARGE SCALE GENOMIC DNA]</scope>
    <source>
        <strain evidence="10 11">C1</strain>
    </source>
</reference>
<evidence type="ECO:0000256" key="1">
    <source>
        <dbReference type="ARBA" id="ARBA00004571"/>
    </source>
</evidence>
<dbReference type="GO" id="GO:0009279">
    <property type="term" value="C:cell outer membrane"/>
    <property type="evidence" value="ECO:0007669"/>
    <property type="project" value="UniProtKB-SubCell"/>
</dbReference>
<dbReference type="InterPro" id="IPR036942">
    <property type="entry name" value="Beta-barrel_TonB_sf"/>
</dbReference>
<evidence type="ECO:0000259" key="9">
    <source>
        <dbReference type="Pfam" id="PF25183"/>
    </source>
</evidence>
<keyword evidence="4" id="KW-0812">Transmembrane</keyword>
<proteinExistence type="predicted"/>
<dbReference type="GO" id="GO:0015344">
    <property type="term" value="F:siderophore uptake transmembrane transporter activity"/>
    <property type="evidence" value="ECO:0007669"/>
    <property type="project" value="TreeGrafter"/>
</dbReference>
<keyword evidence="3" id="KW-1134">Transmembrane beta strand</keyword>
<dbReference type="Proteomes" id="UP000217141">
    <property type="component" value="Chromosome I"/>
</dbReference>
<evidence type="ECO:0000256" key="4">
    <source>
        <dbReference type="ARBA" id="ARBA00022692"/>
    </source>
</evidence>
<evidence type="ECO:0000256" key="2">
    <source>
        <dbReference type="ARBA" id="ARBA00022448"/>
    </source>
</evidence>
<accession>A0A249MPT6</accession>
<dbReference type="Gene3D" id="2.40.170.20">
    <property type="entry name" value="TonB-dependent receptor, beta-barrel domain"/>
    <property type="match status" value="1"/>
</dbReference>
<dbReference type="Pfam" id="PF13620">
    <property type="entry name" value="CarboxypepD_reg"/>
    <property type="match status" value="1"/>
</dbReference>
<feature type="signal peptide" evidence="7">
    <location>
        <begin position="1"/>
        <end position="27"/>
    </location>
</feature>
<dbReference type="InterPro" id="IPR057601">
    <property type="entry name" value="Oar-like_b-barrel"/>
</dbReference>
<feature type="domain" description="TonB-dependent transporter Oar-like beta-barrel" evidence="9">
    <location>
        <begin position="245"/>
        <end position="1032"/>
    </location>
</feature>
<dbReference type="Gene3D" id="2.60.40.1120">
    <property type="entry name" value="Carboxypeptidase-like, regulatory domain"/>
    <property type="match status" value="1"/>
</dbReference>
<dbReference type="InterPro" id="IPR039426">
    <property type="entry name" value="TonB-dep_rcpt-like"/>
</dbReference>
<dbReference type="SUPFAM" id="SSF56935">
    <property type="entry name" value="Porins"/>
    <property type="match status" value="1"/>
</dbReference>
<comment type="subcellular location">
    <subcellularLocation>
        <location evidence="1">Cell outer membrane</location>
        <topology evidence="1">Multi-pass membrane protein</topology>
    </subcellularLocation>
</comment>
<evidence type="ECO:0000256" key="7">
    <source>
        <dbReference type="SAM" id="SignalP"/>
    </source>
</evidence>
<evidence type="ECO:0000259" key="8">
    <source>
        <dbReference type="Pfam" id="PF07715"/>
    </source>
</evidence>
<keyword evidence="6" id="KW-0998">Cell outer membrane</keyword>